<dbReference type="InterPro" id="IPR017853">
    <property type="entry name" value="GH"/>
</dbReference>
<dbReference type="EMBL" id="ATLV01013410">
    <property type="status" value="NOT_ANNOTATED_CDS"/>
    <property type="molecule type" value="Genomic_DNA"/>
</dbReference>
<gene>
    <name evidence="4" type="ORF">ZHAS_00005213</name>
</gene>
<feature type="signal peptide" evidence="2">
    <location>
        <begin position="1"/>
        <end position="28"/>
    </location>
</feature>
<reference evidence="4 6" key="1">
    <citation type="journal article" date="2014" name="BMC Genomics">
        <title>Genome sequence of Anopheles sinensis provides insight into genetics basis of mosquito competence for malaria parasites.</title>
        <authorList>
            <person name="Zhou D."/>
            <person name="Zhang D."/>
            <person name="Ding G."/>
            <person name="Shi L."/>
            <person name="Hou Q."/>
            <person name="Ye Y."/>
            <person name="Xu Y."/>
            <person name="Zhou H."/>
            <person name="Xiong C."/>
            <person name="Li S."/>
            <person name="Yu J."/>
            <person name="Hong S."/>
            <person name="Yu X."/>
            <person name="Zou P."/>
            <person name="Chen C."/>
            <person name="Chang X."/>
            <person name="Wang W."/>
            <person name="Lv Y."/>
            <person name="Sun Y."/>
            <person name="Ma L."/>
            <person name="Shen B."/>
            <person name="Zhu C."/>
        </authorList>
    </citation>
    <scope>NUCLEOTIDE SEQUENCE [LARGE SCALE GENOMIC DNA]</scope>
</reference>
<dbReference type="VEuPathDB" id="VectorBase:ASIS021330"/>
<dbReference type="InterPro" id="IPR001223">
    <property type="entry name" value="Glyco_hydro18_cat"/>
</dbReference>
<dbReference type="Pfam" id="PF00704">
    <property type="entry name" value="Glyco_hydro_18"/>
    <property type="match status" value="1"/>
</dbReference>
<organism evidence="5 6">
    <name type="scientific">Anopheles sinensis</name>
    <name type="common">Mosquito</name>
    <dbReference type="NCBI Taxonomy" id="74873"/>
    <lineage>
        <taxon>Eukaryota</taxon>
        <taxon>Metazoa</taxon>
        <taxon>Ecdysozoa</taxon>
        <taxon>Arthropoda</taxon>
        <taxon>Hexapoda</taxon>
        <taxon>Insecta</taxon>
        <taxon>Pterygota</taxon>
        <taxon>Neoptera</taxon>
        <taxon>Endopterygota</taxon>
        <taxon>Diptera</taxon>
        <taxon>Nematocera</taxon>
        <taxon>Culicoidea</taxon>
        <taxon>Culicidae</taxon>
        <taxon>Anophelinae</taxon>
        <taxon>Anopheles</taxon>
    </lineage>
</organism>
<protein>
    <submittedName>
        <fullName evidence="4">AGAP013147-PA-like protein</fullName>
    </submittedName>
</protein>
<reference evidence="5" key="2">
    <citation type="submission" date="2020-05" db="UniProtKB">
        <authorList>
            <consortium name="EnsemblMetazoa"/>
        </authorList>
    </citation>
    <scope>IDENTIFICATION</scope>
</reference>
<dbReference type="SUPFAM" id="SSF51445">
    <property type="entry name" value="(Trans)glycosidases"/>
    <property type="match status" value="1"/>
</dbReference>
<keyword evidence="1 2" id="KW-0732">Signal</keyword>
<proteinExistence type="predicted"/>
<dbReference type="OrthoDB" id="7744865at2759"/>
<dbReference type="AlphaFoldDB" id="A0A084VIU9"/>
<evidence type="ECO:0000313" key="4">
    <source>
        <dbReference type="EMBL" id="KFB37893.1"/>
    </source>
</evidence>
<dbReference type="Proteomes" id="UP000030765">
    <property type="component" value="Unassembled WGS sequence"/>
</dbReference>
<accession>A0A084VIU9</accession>
<feature type="domain" description="GH18" evidence="3">
    <location>
        <begin position="78"/>
        <end position="260"/>
    </location>
</feature>
<dbReference type="VEuPathDB" id="VectorBase:ASIC005213"/>
<evidence type="ECO:0000256" key="2">
    <source>
        <dbReference type="SAM" id="SignalP"/>
    </source>
</evidence>
<dbReference type="EnsemblMetazoa" id="ASIC005213-RA">
    <property type="protein sequence ID" value="ASIC005213-PA"/>
    <property type="gene ID" value="ASIC005213"/>
</dbReference>
<evidence type="ECO:0000259" key="3">
    <source>
        <dbReference type="Pfam" id="PF00704"/>
    </source>
</evidence>
<dbReference type="STRING" id="74873.A0A084VIU9"/>
<sequence length="349" mass="38349">MASSVNAMERTLIVVFSLLVFDRRVCLATPQDFTATTSIGLCSEAVLIVFKVGSQGTVGYTTSVLNTQAKILSWLPTFCNKKQTYPYVDLYLGLSALGTETNAAAMLASANLRTKFVQALVAAVKTYPNCVGLYVDFDGLTTSQSTGYTAFMTALYDAAVAASLKIASALPWNAEIYADIMFSVTLTKLTFNLLKTYLDMYVSEVEATHPIAPLFQMEAPFDDNKSTIFYSLFRWVIKGFNPNNIILGVPMYARTFSVTGVTALGGAGSATSADVSYCSVEPRLPQEVQQLPLEEPQLPLQEQQLLLEEPQLPLEEPRLLLEEPQLPLEEPRLLQEEPLLPSEFPAYCI</sequence>
<dbReference type="GO" id="GO:0005975">
    <property type="term" value="P:carbohydrate metabolic process"/>
    <property type="evidence" value="ECO:0007669"/>
    <property type="project" value="InterPro"/>
</dbReference>
<name>A0A084VIU9_ANOSI</name>
<keyword evidence="6" id="KW-1185">Reference proteome</keyword>
<evidence type="ECO:0000313" key="5">
    <source>
        <dbReference type="EnsemblMetazoa" id="ASIC005213-PA"/>
    </source>
</evidence>
<feature type="chain" id="PRO_5001783437" evidence="2">
    <location>
        <begin position="29"/>
        <end position="349"/>
    </location>
</feature>
<evidence type="ECO:0000313" key="6">
    <source>
        <dbReference type="Proteomes" id="UP000030765"/>
    </source>
</evidence>
<evidence type="ECO:0000256" key="1">
    <source>
        <dbReference type="ARBA" id="ARBA00022729"/>
    </source>
</evidence>
<dbReference type="EMBL" id="KE524855">
    <property type="protein sequence ID" value="KFB37893.1"/>
    <property type="molecule type" value="Genomic_DNA"/>
</dbReference>
<dbReference type="Gene3D" id="3.20.20.80">
    <property type="entry name" value="Glycosidases"/>
    <property type="match status" value="1"/>
</dbReference>